<dbReference type="Pfam" id="PF12867">
    <property type="entry name" value="DinB_2"/>
    <property type="match status" value="1"/>
</dbReference>
<feature type="domain" description="DinB-like" evidence="1">
    <location>
        <begin position="12"/>
        <end position="138"/>
    </location>
</feature>
<reference evidence="2 3" key="1">
    <citation type="submission" date="2024-06" db="EMBL/GenBank/DDBJ databases">
        <title>Sorghum-associated microbial communities from plants grown in Nebraska, USA.</title>
        <authorList>
            <person name="Schachtman D."/>
        </authorList>
    </citation>
    <scope>NUCLEOTIDE SEQUENCE [LARGE SCALE GENOMIC DNA]</scope>
    <source>
        <strain evidence="2 3">1288</strain>
    </source>
</reference>
<evidence type="ECO:0000313" key="2">
    <source>
        <dbReference type="EMBL" id="MET3658830.1"/>
    </source>
</evidence>
<dbReference type="RefSeq" id="WP_187047250.1">
    <property type="nucleotide sequence ID" value="NZ_CP146246.1"/>
</dbReference>
<dbReference type="EMBL" id="JBEPME010000006">
    <property type="protein sequence ID" value="MET3658830.1"/>
    <property type="molecule type" value="Genomic_DNA"/>
</dbReference>
<keyword evidence="3" id="KW-1185">Reference proteome</keyword>
<gene>
    <name evidence="2" type="ORF">ABIC55_003948</name>
</gene>
<sequence length="156" mass="18308">MNNYCRYALHQIRVAIDSLVELVDCLEEHDLQQRPTAAKHSVGELLEHIATICRADFYIADGANQEEMATFYSTVSLISKEEIKEALLSNYTFLQERFMEFNEEELHMEITSYWGVTYSRYEWLVETTAHLYHHRGQLHSILVHCYGLDLNAQLFE</sequence>
<accession>A0ABV2KCN4</accession>
<dbReference type="Proteomes" id="UP001549104">
    <property type="component" value="Unassembled WGS sequence"/>
</dbReference>
<dbReference type="InterPro" id="IPR034660">
    <property type="entry name" value="DinB/YfiT-like"/>
</dbReference>
<name>A0ABV2KCN4_SPOPS</name>
<evidence type="ECO:0000259" key="1">
    <source>
        <dbReference type="Pfam" id="PF12867"/>
    </source>
</evidence>
<dbReference type="Gene3D" id="1.20.120.450">
    <property type="entry name" value="dinb family like domain"/>
    <property type="match status" value="1"/>
</dbReference>
<dbReference type="InterPro" id="IPR024775">
    <property type="entry name" value="DinB-like"/>
</dbReference>
<comment type="caution">
    <text evidence="2">The sequence shown here is derived from an EMBL/GenBank/DDBJ whole genome shotgun (WGS) entry which is preliminary data.</text>
</comment>
<proteinExistence type="predicted"/>
<dbReference type="SUPFAM" id="SSF109854">
    <property type="entry name" value="DinB/YfiT-like putative metalloenzymes"/>
    <property type="match status" value="1"/>
</dbReference>
<protein>
    <submittedName>
        <fullName evidence="2">Damage-inducible protein DinB</fullName>
    </submittedName>
</protein>
<organism evidence="2 3">
    <name type="scientific">Sporosarcina psychrophila</name>
    <name type="common">Bacillus psychrophilus</name>
    <dbReference type="NCBI Taxonomy" id="1476"/>
    <lineage>
        <taxon>Bacteria</taxon>
        <taxon>Bacillati</taxon>
        <taxon>Bacillota</taxon>
        <taxon>Bacilli</taxon>
        <taxon>Bacillales</taxon>
        <taxon>Caryophanaceae</taxon>
        <taxon>Sporosarcina</taxon>
    </lineage>
</organism>
<evidence type="ECO:0000313" key="3">
    <source>
        <dbReference type="Proteomes" id="UP001549104"/>
    </source>
</evidence>